<sequence>MTENFERSFAEHAERLLRHERAYNEASAQNRRIIFEALSVSRITAVTVSFDGEGDSGQIEEIAVVPEGEDTLLDVLVDAVTARWTDCETVSERTPLRDVIEQVCYAALAETNGGWENNEGAFGDFRFDVANRTLTLEFNGRYMSTEYSEHSWTEEA</sequence>
<reference evidence="2 3" key="1">
    <citation type="submission" date="2017-07" db="EMBL/GenBank/DDBJ databases">
        <title>A draft genome sequence of Komagataeibacter swingsii LMG 22125.</title>
        <authorList>
            <person name="Skraban J."/>
            <person name="Cleenwerck I."/>
            <person name="Vandamme P."/>
            <person name="Trcek J."/>
        </authorList>
    </citation>
    <scope>NUCLEOTIDE SEQUENCE [LARGE SCALE GENOMIC DNA]</scope>
    <source>
        <strain evidence="2 3">LMG 22125</strain>
    </source>
</reference>
<keyword evidence="3" id="KW-1185">Reference proteome</keyword>
<accession>A0A2V4S288</accession>
<comment type="caution">
    <text evidence="2">The sequence shown here is derived from an EMBL/GenBank/DDBJ whole genome shotgun (WGS) entry which is preliminary data.</text>
</comment>
<dbReference type="EMBL" id="NKUB01000012">
    <property type="protein sequence ID" value="PYD69239.1"/>
    <property type="molecule type" value="Genomic_DNA"/>
</dbReference>
<dbReference type="RefSeq" id="WP_019087440.1">
    <property type="nucleotide sequence ID" value="NZ_NKUB01000012.1"/>
</dbReference>
<evidence type="ECO:0000313" key="3">
    <source>
        <dbReference type="Proteomes" id="UP000247371"/>
    </source>
</evidence>
<evidence type="ECO:0000313" key="2">
    <source>
        <dbReference type="EMBL" id="PYD69239.1"/>
    </source>
</evidence>
<gene>
    <name evidence="2" type="ORF">CFR76_10290</name>
</gene>
<dbReference type="Proteomes" id="UP000247371">
    <property type="component" value="Unassembled WGS sequence"/>
</dbReference>
<dbReference type="AlphaFoldDB" id="A0A2V4S288"/>
<organism evidence="2 3">
    <name type="scientific">Komagataeibacter swingsii</name>
    <dbReference type="NCBI Taxonomy" id="215220"/>
    <lineage>
        <taxon>Bacteria</taxon>
        <taxon>Pseudomonadati</taxon>
        <taxon>Pseudomonadota</taxon>
        <taxon>Alphaproteobacteria</taxon>
        <taxon>Acetobacterales</taxon>
        <taxon>Acetobacteraceae</taxon>
        <taxon>Komagataeibacter</taxon>
    </lineage>
</organism>
<proteinExistence type="predicted"/>
<dbReference type="Pfam" id="PF21798">
    <property type="entry name" value="DUF6878"/>
    <property type="match status" value="1"/>
</dbReference>
<name>A0A2V4S288_9PROT</name>
<evidence type="ECO:0000259" key="1">
    <source>
        <dbReference type="Pfam" id="PF21798"/>
    </source>
</evidence>
<protein>
    <recommendedName>
        <fullName evidence="1">DUF6878 domain-containing protein</fullName>
    </recommendedName>
</protein>
<dbReference type="InterPro" id="IPR049243">
    <property type="entry name" value="DUF6878"/>
</dbReference>
<feature type="domain" description="DUF6878" evidence="1">
    <location>
        <begin position="28"/>
        <end position="152"/>
    </location>
</feature>